<keyword evidence="2" id="KW-0805">Transcription regulation</keyword>
<dbReference type="PANTHER" id="PTHR30346">
    <property type="entry name" value="TRANSCRIPTIONAL DUAL REGULATOR HCAR-RELATED"/>
    <property type="match status" value="1"/>
</dbReference>
<dbReference type="RefSeq" id="WP_268042999.1">
    <property type="nucleotide sequence ID" value="NZ_CP104064.1"/>
</dbReference>
<dbReference type="InterPro" id="IPR000847">
    <property type="entry name" value="LysR_HTH_N"/>
</dbReference>
<dbReference type="SUPFAM" id="SSF46785">
    <property type="entry name" value="Winged helix' DNA-binding domain"/>
    <property type="match status" value="1"/>
</dbReference>
<dbReference type="PANTHER" id="PTHR30346:SF31">
    <property type="entry name" value="LYSR SUBSTRATE-BINDING"/>
    <property type="match status" value="1"/>
</dbReference>
<dbReference type="PRINTS" id="PR00039">
    <property type="entry name" value="HTHLYSR"/>
</dbReference>
<keyword evidence="7" id="KW-1185">Reference proteome</keyword>
<keyword evidence="3" id="KW-0238">DNA-binding</keyword>
<feature type="domain" description="HTH lysR-type" evidence="5">
    <location>
        <begin position="1"/>
        <end position="58"/>
    </location>
</feature>
<evidence type="ECO:0000256" key="4">
    <source>
        <dbReference type="ARBA" id="ARBA00023163"/>
    </source>
</evidence>
<name>A0ABY6YYQ3_9BACL</name>
<dbReference type="InterPro" id="IPR036390">
    <property type="entry name" value="WH_DNA-bd_sf"/>
</dbReference>
<reference evidence="6" key="1">
    <citation type="submission" date="2022-08" db="EMBL/GenBank/DDBJ databases">
        <title>Alicyclobacillus dauci DSM2870, complete genome.</title>
        <authorList>
            <person name="Wang Q."/>
            <person name="Cai R."/>
            <person name="Wang Z."/>
        </authorList>
    </citation>
    <scope>NUCLEOTIDE SEQUENCE</scope>
    <source>
        <strain evidence="6">DSM 28700</strain>
    </source>
</reference>
<dbReference type="PROSITE" id="PS50931">
    <property type="entry name" value="HTH_LYSR"/>
    <property type="match status" value="1"/>
</dbReference>
<evidence type="ECO:0000256" key="1">
    <source>
        <dbReference type="ARBA" id="ARBA00009437"/>
    </source>
</evidence>
<dbReference type="Gene3D" id="3.40.190.290">
    <property type="match status" value="1"/>
</dbReference>
<dbReference type="Pfam" id="PF00126">
    <property type="entry name" value="HTH_1"/>
    <property type="match status" value="1"/>
</dbReference>
<protein>
    <submittedName>
        <fullName evidence="6">LysR substrate-binding domain-containing protein</fullName>
    </submittedName>
</protein>
<organism evidence="6 7">
    <name type="scientific">Alicyclobacillus dauci</name>
    <dbReference type="NCBI Taxonomy" id="1475485"/>
    <lineage>
        <taxon>Bacteria</taxon>
        <taxon>Bacillati</taxon>
        <taxon>Bacillota</taxon>
        <taxon>Bacilli</taxon>
        <taxon>Bacillales</taxon>
        <taxon>Alicyclobacillaceae</taxon>
        <taxon>Alicyclobacillus</taxon>
    </lineage>
</organism>
<comment type="similarity">
    <text evidence="1">Belongs to the LysR transcriptional regulatory family.</text>
</comment>
<evidence type="ECO:0000256" key="3">
    <source>
        <dbReference type="ARBA" id="ARBA00023125"/>
    </source>
</evidence>
<evidence type="ECO:0000259" key="5">
    <source>
        <dbReference type="PROSITE" id="PS50931"/>
    </source>
</evidence>
<proteinExistence type="inferred from homology"/>
<evidence type="ECO:0000256" key="2">
    <source>
        <dbReference type="ARBA" id="ARBA00023015"/>
    </source>
</evidence>
<dbReference type="Gene3D" id="1.10.10.10">
    <property type="entry name" value="Winged helix-like DNA-binding domain superfamily/Winged helix DNA-binding domain"/>
    <property type="match status" value="1"/>
</dbReference>
<dbReference type="InterPro" id="IPR036388">
    <property type="entry name" value="WH-like_DNA-bd_sf"/>
</dbReference>
<dbReference type="CDD" id="cd05466">
    <property type="entry name" value="PBP2_LTTR_substrate"/>
    <property type="match status" value="1"/>
</dbReference>
<evidence type="ECO:0000313" key="6">
    <source>
        <dbReference type="EMBL" id="WAH35717.1"/>
    </source>
</evidence>
<evidence type="ECO:0000313" key="7">
    <source>
        <dbReference type="Proteomes" id="UP001164803"/>
    </source>
</evidence>
<dbReference type="Pfam" id="PF03466">
    <property type="entry name" value="LysR_substrate"/>
    <property type="match status" value="1"/>
</dbReference>
<dbReference type="Proteomes" id="UP001164803">
    <property type="component" value="Chromosome"/>
</dbReference>
<accession>A0ABY6YYQ3</accession>
<dbReference type="SUPFAM" id="SSF53850">
    <property type="entry name" value="Periplasmic binding protein-like II"/>
    <property type="match status" value="1"/>
</dbReference>
<keyword evidence="4" id="KW-0804">Transcription</keyword>
<sequence>MEIRLLEYFIKLSEELHFTRAAELLGITQPTLSQQIQLLESRLDTKLFERSGKKINLTQSGKILRDHALRIFYELDQAIIEIQQLHVLRRRSLNVGCAGTHMLIQPAIAFQEKYPDIELSITDLRSEETIEALLNHKLDLGIIFLPTTDPRLECIHLYEEEFCLVLSNGHSLARTKSVTLEELRSTPLALLPKRYLIRQFIDEYTNPRGFKLTPTLQLSSLESLRQILTYHELGSILTHSYLKQISDPNLVAVPIVNFPRMSVSLVYPQNTPLDSVSKLFIQSVLDIYRPHHATAKEIQEPHCDSTRPD</sequence>
<gene>
    <name evidence="6" type="ORF">NZD86_15730</name>
</gene>
<dbReference type="InterPro" id="IPR005119">
    <property type="entry name" value="LysR_subst-bd"/>
</dbReference>
<dbReference type="EMBL" id="CP104064">
    <property type="protein sequence ID" value="WAH35717.1"/>
    <property type="molecule type" value="Genomic_DNA"/>
</dbReference>